<feature type="transmembrane region" description="Helical" evidence="1">
    <location>
        <begin position="49"/>
        <end position="67"/>
    </location>
</feature>
<feature type="transmembrane region" description="Helical" evidence="1">
    <location>
        <begin position="309"/>
        <end position="330"/>
    </location>
</feature>
<feature type="transmembrane region" description="Helical" evidence="1">
    <location>
        <begin position="264"/>
        <end position="283"/>
    </location>
</feature>
<keyword evidence="1" id="KW-0812">Transmembrane</keyword>
<accession>A0A4Q6XKH4</accession>
<reference evidence="2 3" key="1">
    <citation type="submission" date="2019-02" db="EMBL/GenBank/DDBJ databases">
        <title>The draft genome of Acinetobacter halotolerans strain JCM 31009.</title>
        <authorList>
            <person name="Qin J."/>
            <person name="Feng Y."/>
            <person name="Nemec A."/>
            <person name="Zong Z."/>
        </authorList>
    </citation>
    <scope>NUCLEOTIDE SEQUENCE [LARGE SCALE GENOMIC DNA]</scope>
    <source>
        <strain evidence="2 3">JCM 31009</strain>
    </source>
</reference>
<sequence>MKLNKKQGLFLKHTIEYWQQQGTITPDVANDLKSSFSIRSFDWERLAKYSFWISMICTVIAVAAITLDEWLMTILEQLFLNSKVIPCLIFAAAAAAFYIFAYRRRKTKPLHHFSNEAIIFAGVLSTAVSVAYFGQAIDNGSGHFSLLFLLSTIIYAALAFWFPSKLIWIFSLLSLGSWFGAETGYMSGWGAYYLGMNFPLRFVLFGGVLIGVSLLFKRHTRFSDFAHSTYVMGLLYLFIALWILSIFGNYGDLSSWYNVKQYELLHWGILFAFVAIIAIIYGLKHDDATSRGFGITFLFLNLYTKYFEFFWVGMHKAIFFIILAASFWWIGRHAEKLWNLEFLSSQSQRKKQLPDQAE</sequence>
<protein>
    <submittedName>
        <fullName evidence="2">DUF2157 domain-containing protein</fullName>
    </submittedName>
</protein>
<feature type="transmembrane region" description="Helical" evidence="1">
    <location>
        <begin position="113"/>
        <end position="132"/>
    </location>
</feature>
<feature type="transmembrane region" description="Helical" evidence="1">
    <location>
        <begin position="169"/>
        <end position="192"/>
    </location>
</feature>
<name>A0A4Q6XKH4_9GAMM</name>
<keyword evidence="1" id="KW-0472">Membrane</keyword>
<organism evidence="2 3">
    <name type="scientific">Acinetobacter halotolerans</name>
    <dbReference type="NCBI Taxonomy" id="1752076"/>
    <lineage>
        <taxon>Bacteria</taxon>
        <taxon>Pseudomonadati</taxon>
        <taxon>Pseudomonadota</taxon>
        <taxon>Gammaproteobacteria</taxon>
        <taxon>Moraxellales</taxon>
        <taxon>Moraxellaceae</taxon>
        <taxon>Acinetobacter</taxon>
    </lineage>
</organism>
<gene>
    <name evidence="2" type="ORF">EXE30_06115</name>
</gene>
<evidence type="ECO:0000256" key="1">
    <source>
        <dbReference type="SAM" id="Phobius"/>
    </source>
</evidence>
<dbReference type="AlphaFoldDB" id="A0A4Q6XKH4"/>
<comment type="caution">
    <text evidence="2">The sequence shown here is derived from an EMBL/GenBank/DDBJ whole genome shotgun (WGS) entry which is preliminary data.</text>
</comment>
<feature type="transmembrane region" description="Helical" evidence="1">
    <location>
        <begin position="79"/>
        <end position="101"/>
    </location>
</feature>
<keyword evidence="1" id="KW-1133">Transmembrane helix</keyword>
<feature type="transmembrane region" description="Helical" evidence="1">
    <location>
        <begin position="144"/>
        <end position="162"/>
    </location>
</feature>
<evidence type="ECO:0000313" key="2">
    <source>
        <dbReference type="EMBL" id="RZF54798.1"/>
    </source>
</evidence>
<evidence type="ECO:0000313" key="3">
    <source>
        <dbReference type="Proteomes" id="UP000292110"/>
    </source>
</evidence>
<feature type="transmembrane region" description="Helical" evidence="1">
    <location>
        <begin position="198"/>
        <end position="216"/>
    </location>
</feature>
<dbReference type="Proteomes" id="UP000292110">
    <property type="component" value="Unassembled WGS sequence"/>
</dbReference>
<keyword evidence="3" id="KW-1185">Reference proteome</keyword>
<dbReference type="EMBL" id="SGIM01000003">
    <property type="protein sequence ID" value="RZF54798.1"/>
    <property type="molecule type" value="Genomic_DNA"/>
</dbReference>
<dbReference type="RefSeq" id="WP_130161637.1">
    <property type="nucleotide sequence ID" value="NZ_SGIM01000003.1"/>
</dbReference>
<proteinExistence type="predicted"/>
<feature type="transmembrane region" description="Helical" evidence="1">
    <location>
        <begin position="228"/>
        <end position="248"/>
    </location>
</feature>